<comment type="caution">
    <text evidence="1">The sequence shown here is derived from an EMBL/GenBank/DDBJ whole genome shotgun (WGS) entry which is preliminary data.</text>
</comment>
<accession>N2A9V7</accession>
<dbReference type="AlphaFoldDB" id="N2A9V7"/>
<sequence length="231" mass="26817">MPNIIGFFGSYPADICMYAAYALQNTGKRVCVIDHSEDGILYQCIPTPDRTMTTVTFHEVDFMRRVPLVHWHELEYEYVLVQLGNRPQQLCLALCGSRILVVDCERSNLEFYRQFMQESGLSAIVLLRGVCRELAVEKIKKYFILENKLVKRWMLLPFDEADEAYRIDMQYEPVYKFAHISAGMEQVLVRLLRVFTVFDRLHRVRAVRNAKHGKTAAVFSGQPEYGAYDVC</sequence>
<name>N2A9V7_9FIRM</name>
<dbReference type="HOGENOM" id="CLU_1198312_0_0_9"/>
<dbReference type="EMBL" id="AQFT01000085">
    <property type="protein sequence ID" value="EMZ26142.1"/>
    <property type="molecule type" value="Genomic_DNA"/>
</dbReference>
<evidence type="ECO:0000313" key="1">
    <source>
        <dbReference type="EMBL" id="EMZ26142.1"/>
    </source>
</evidence>
<protein>
    <submittedName>
        <fullName evidence="1">Uncharacterized protein</fullName>
    </submittedName>
</protein>
<keyword evidence="2" id="KW-1185">Reference proteome</keyword>
<dbReference type="OrthoDB" id="2053142at2"/>
<dbReference type="Proteomes" id="UP000012589">
    <property type="component" value="Unassembled WGS sequence"/>
</dbReference>
<gene>
    <name evidence="1" type="ORF">C823_02638</name>
</gene>
<dbReference type="STRING" id="1235802.C823_02638"/>
<organism evidence="1 2">
    <name type="scientific">Eubacterium plexicaudatum ASF492</name>
    <dbReference type="NCBI Taxonomy" id="1235802"/>
    <lineage>
        <taxon>Bacteria</taxon>
        <taxon>Bacillati</taxon>
        <taxon>Bacillota</taxon>
        <taxon>Clostridia</taxon>
        <taxon>Eubacteriales</taxon>
        <taxon>Eubacteriaceae</taxon>
        <taxon>Eubacterium</taxon>
    </lineage>
</organism>
<dbReference type="eggNOG" id="ENOG5033MW7">
    <property type="taxonomic scope" value="Bacteria"/>
</dbReference>
<reference evidence="1 2" key="1">
    <citation type="journal article" date="2014" name="Genome Announc.">
        <title>Draft genome sequences of the altered schaedler flora, a defined bacterial community from gnotobiotic mice.</title>
        <authorList>
            <person name="Wannemuehler M.J."/>
            <person name="Overstreet A.M."/>
            <person name="Ward D.V."/>
            <person name="Phillips G.J."/>
        </authorList>
    </citation>
    <scope>NUCLEOTIDE SEQUENCE [LARGE SCALE GENOMIC DNA]</scope>
    <source>
        <strain evidence="1 2">ASF492</strain>
    </source>
</reference>
<proteinExistence type="predicted"/>
<evidence type="ECO:0000313" key="2">
    <source>
        <dbReference type="Proteomes" id="UP000012589"/>
    </source>
</evidence>
<dbReference type="PATRIC" id="fig|1235802.3.peg.2786"/>